<dbReference type="EMBL" id="FWDO01000005">
    <property type="protein sequence ID" value="SLM19357.1"/>
    <property type="molecule type" value="Genomic_DNA"/>
</dbReference>
<accession>A0A3P3XSV7</accession>
<evidence type="ECO:0008006" key="3">
    <source>
        <dbReference type="Google" id="ProtNLM"/>
    </source>
</evidence>
<evidence type="ECO:0000256" key="1">
    <source>
        <dbReference type="SAM" id="SignalP"/>
    </source>
</evidence>
<reference evidence="2" key="1">
    <citation type="submission" date="2017-02" db="EMBL/GenBank/DDBJ databases">
        <authorList>
            <person name="Regsiter A."/>
            <person name="William W."/>
        </authorList>
    </citation>
    <scope>NUCLEOTIDE SEQUENCE</scope>
    <source>
        <strain evidence="2">BdmA 4</strain>
    </source>
</reference>
<feature type="chain" id="PRO_5017951046" description="Lipoprotein" evidence="1">
    <location>
        <begin position="26"/>
        <end position="258"/>
    </location>
</feature>
<dbReference type="AlphaFoldDB" id="A0A3P3XSV7"/>
<feature type="signal peptide" evidence="1">
    <location>
        <begin position="1"/>
        <end position="25"/>
    </location>
</feature>
<gene>
    <name evidence="2" type="ORF">SPIRO4BDMA_50872</name>
</gene>
<evidence type="ECO:0000313" key="2">
    <source>
        <dbReference type="EMBL" id="SLM19357.1"/>
    </source>
</evidence>
<proteinExistence type="predicted"/>
<name>A0A3P3XSV7_9SPIR</name>
<keyword evidence="1" id="KW-0732">Signal</keyword>
<sequence length="258" mass="28217">MKKTKYPIILIAGLIVFLWSCQTSPSDEELSSSEEEFVAEQTAASISTDEGGALYTTKALSDPSYYENLEDEAEYDATTGTFSVTTSIDLTYKGSTSVNMSYKLYDTDGNVQSSFDSATTYRVEATMQFSHDVNTNRYEAHTSKSTNVTVTGLNTDTVVVNGEWLAERTAQTSSSVPQPHETTLSHHLLLRNITYTKESETGQYLLSGGSASSQIEGSINNKSFTRSVQWTFGDSNTATMTYQGETMTVNITTGVIVD</sequence>
<organism evidence="2">
    <name type="scientific">uncultured spirochete</name>
    <dbReference type="NCBI Taxonomy" id="156406"/>
    <lineage>
        <taxon>Bacteria</taxon>
        <taxon>Pseudomonadati</taxon>
        <taxon>Spirochaetota</taxon>
        <taxon>Spirochaetia</taxon>
        <taxon>Spirochaetales</taxon>
        <taxon>environmental samples</taxon>
    </lineage>
</organism>
<protein>
    <recommendedName>
        <fullName evidence="3">Lipoprotein</fullName>
    </recommendedName>
</protein>